<evidence type="ECO:0000313" key="3">
    <source>
        <dbReference type="EMBL" id="RQP21399.1"/>
    </source>
</evidence>
<dbReference type="Pfam" id="PF12158">
    <property type="entry name" value="DUF3592"/>
    <property type="match status" value="1"/>
</dbReference>
<dbReference type="InterPro" id="IPR021994">
    <property type="entry name" value="DUF3592"/>
</dbReference>
<protein>
    <submittedName>
        <fullName evidence="3">DUF3592 domain-containing protein</fullName>
    </submittedName>
</protein>
<keyword evidence="1" id="KW-1133">Transmembrane helix</keyword>
<keyword evidence="1" id="KW-0472">Membrane</keyword>
<name>A0A3N7JIY8_9BURK</name>
<evidence type="ECO:0000313" key="4">
    <source>
        <dbReference type="Proteomes" id="UP000267464"/>
    </source>
</evidence>
<accession>A0A3N7JIY8</accession>
<organism evidence="3 4">
    <name type="scientific">Piscinibacter terrae</name>
    <dbReference type="NCBI Taxonomy" id="2496871"/>
    <lineage>
        <taxon>Bacteria</taxon>
        <taxon>Pseudomonadati</taxon>
        <taxon>Pseudomonadota</taxon>
        <taxon>Betaproteobacteria</taxon>
        <taxon>Burkholderiales</taxon>
        <taxon>Sphaerotilaceae</taxon>
        <taxon>Piscinibacter</taxon>
    </lineage>
</organism>
<feature type="transmembrane region" description="Helical" evidence="1">
    <location>
        <begin position="132"/>
        <end position="153"/>
    </location>
</feature>
<keyword evidence="1" id="KW-0812">Transmembrane</keyword>
<reference evidence="3 4" key="2">
    <citation type="submission" date="2018-12" db="EMBL/GenBank/DDBJ databases">
        <title>Rhizobacter gummiphilus sp. nov., a rubber-degrading bacterium isolated from the soil of a botanical garden in Japan.</title>
        <authorList>
            <person name="Shunsuke S.S."/>
        </authorList>
    </citation>
    <scope>NUCLEOTIDE SEQUENCE [LARGE SCALE GENOMIC DNA]</scope>
    <source>
        <strain evidence="3 4">S-16</strain>
    </source>
</reference>
<sequence length="268" mass="29648">MAQPCSACGRLDLSMKLTTEDGTTIRKPDSSQLKAALDRLGLPGNGFAILDAGRQRYVQVAGSRADGYVVEYREGSEDKHYSSTVTDMPHAQMVALLDGYLNGSEWKRMVAWRRGFGRRPASRPAPSKGSKVFLGLFFGAGVAALILSGYLAFDRHQFLQRALLVDGHVVRLTGRDTYRAVVEYSDHLGQRHTLESTVGSHPAAYVEGEQVKVAYDPEDPAYLYNARIVGFQELWFGSVMALIFGIGFSGIPLAHWLLRRRKGKPARR</sequence>
<gene>
    <name evidence="3" type="ORF">DZC73_28360</name>
</gene>
<dbReference type="AlphaFoldDB" id="A0A3N7JIY8"/>
<dbReference type="EMBL" id="QUSW01000011">
    <property type="protein sequence ID" value="RQP21399.1"/>
    <property type="molecule type" value="Genomic_DNA"/>
</dbReference>
<feature type="domain" description="DUF3592" evidence="2">
    <location>
        <begin position="174"/>
        <end position="221"/>
    </location>
</feature>
<proteinExistence type="predicted"/>
<feature type="transmembrane region" description="Helical" evidence="1">
    <location>
        <begin position="234"/>
        <end position="258"/>
    </location>
</feature>
<evidence type="ECO:0000259" key="2">
    <source>
        <dbReference type="Pfam" id="PF12158"/>
    </source>
</evidence>
<keyword evidence="4" id="KW-1185">Reference proteome</keyword>
<reference evidence="3 4" key="1">
    <citation type="submission" date="2018-08" db="EMBL/GenBank/DDBJ databases">
        <authorList>
            <person name="Khan S.A."/>
            <person name="Jeon C.O."/>
            <person name="Chun B.H."/>
            <person name="Jeong S.E."/>
        </authorList>
    </citation>
    <scope>NUCLEOTIDE SEQUENCE [LARGE SCALE GENOMIC DNA]</scope>
    <source>
        <strain evidence="3 4">S-16</strain>
    </source>
</reference>
<dbReference type="Proteomes" id="UP000267464">
    <property type="component" value="Unassembled WGS sequence"/>
</dbReference>
<comment type="caution">
    <text evidence="3">The sequence shown here is derived from an EMBL/GenBank/DDBJ whole genome shotgun (WGS) entry which is preliminary data.</text>
</comment>
<evidence type="ECO:0000256" key="1">
    <source>
        <dbReference type="SAM" id="Phobius"/>
    </source>
</evidence>